<comment type="catalytic activity">
    <reaction evidence="13 14">
        <text>a very-long-chain (3R)-3-hydroxyacyl-CoA = a very-long-chain (2E)-enoyl-CoA + H2O</text>
        <dbReference type="Rhea" id="RHEA:45812"/>
        <dbReference type="ChEBI" id="CHEBI:15377"/>
        <dbReference type="ChEBI" id="CHEBI:83728"/>
        <dbReference type="ChEBI" id="CHEBI:85440"/>
        <dbReference type="EC" id="4.2.1.134"/>
    </reaction>
</comment>
<keyword evidence="12 14" id="KW-0456">Lyase</keyword>
<comment type="subcellular location">
    <subcellularLocation>
        <location evidence="14">Endoplasmic reticulum membrane</location>
        <topology evidence="14">Multi-pass membrane protein</topology>
    </subcellularLocation>
    <subcellularLocation>
        <location evidence="1">Membrane</location>
        <topology evidence="1">Multi-pass membrane protein</topology>
    </subcellularLocation>
</comment>
<evidence type="ECO:0000256" key="2">
    <source>
        <dbReference type="ARBA" id="ARBA00005194"/>
    </source>
</evidence>
<evidence type="ECO:0000256" key="10">
    <source>
        <dbReference type="ARBA" id="ARBA00023136"/>
    </source>
</evidence>
<dbReference type="GO" id="GO:0102158">
    <property type="term" value="F:very-long-chain (3R)-3-hydroxyacyl-CoA dehydratase activity"/>
    <property type="evidence" value="ECO:0007669"/>
    <property type="project" value="UniProtKB-EC"/>
</dbReference>
<sequence>MPSISSVYLSLYNAVATSVWSAILILGLFDFIAAGAPGDFPHAVLVYVQLVNSAFDILHSAIGLVKSPLLTVLLQTLARSIITIGICYKLPEAPANWNLPAFTAITVAWSLAEIIRYGFYAVKLACDEVPSWMFWLRYNMFILLYPVGLVAESTVVISALKYTMGSSYFFFLLFALSMYLPGFFTLYGHMFSQRRKVYGLGIKQKTE</sequence>
<evidence type="ECO:0000256" key="3">
    <source>
        <dbReference type="ARBA" id="ARBA00007811"/>
    </source>
</evidence>
<dbReference type="GeneID" id="4838075"/>
<evidence type="ECO:0000256" key="8">
    <source>
        <dbReference type="ARBA" id="ARBA00022989"/>
    </source>
</evidence>
<dbReference type="GO" id="GO:0005789">
    <property type="term" value="C:endoplasmic reticulum membrane"/>
    <property type="evidence" value="ECO:0007669"/>
    <property type="project" value="UniProtKB-SubCell"/>
</dbReference>
<accession>A3LSM8</accession>
<keyword evidence="8 14" id="KW-1133">Transmembrane helix</keyword>
<keyword evidence="10 14" id="KW-0472">Membrane</keyword>
<dbReference type="AlphaFoldDB" id="A3LSM8"/>
<gene>
    <name evidence="15" type="ORF">PICST_57597</name>
</gene>
<dbReference type="EC" id="4.2.1.134" evidence="4 14"/>
<dbReference type="STRING" id="322104.A3LSM8"/>
<proteinExistence type="inferred from homology"/>
<feature type="transmembrane region" description="Helical" evidence="14">
    <location>
        <begin position="12"/>
        <end position="34"/>
    </location>
</feature>
<dbReference type="GO" id="GO:0030148">
    <property type="term" value="P:sphingolipid biosynthetic process"/>
    <property type="evidence" value="ECO:0007669"/>
    <property type="project" value="TreeGrafter"/>
</dbReference>
<dbReference type="OrthoDB" id="46988at2759"/>
<feature type="transmembrane region" description="Helical" evidence="14">
    <location>
        <begin position="97"/>
        <end position="119"/>
    </location>
</feature>
<keyword evidence="9 14" id="KW-0443">Lipid metabolism</keyword>
<keyword evidence="11 14" id="KW-0275">Fatty acid biosynthesis</keyword>
<feature type="transmembrane region" description="Helical" evidence="14">
    <location>
        <begin position="168"/>
        <end position="187"/>
    </location>
</feature>
<evidence type="ECO:0000256" key="1">
    <source>
        <dbReference type="ARBA" id="ARBA00004141"/>
    </source>
</evidence>
<evidence type="ECO:0000256" key="5">
    <source>
        <dbReference type="ARBA" id="ARBA00022516"/>
    </source>
</evidence>
<keyword evidence="14" id="KW-0256">Endoplasmic reticulum</keyword>
<dbReference type="UniPathway" id="UPA00094"/>
<dbReference type="InterPro" id="IPR007482">
    <property type="entry name" value="Tyr_Pase-like_PTPLA"/>
</dbReference>
<comment type="pathway">
    <text evidence="2 14">Lipid metabolism; fatty acid biosynthesis.</text>
</comment>
<evidence type="ECO:0000256" key="11">
    <source>
        <dbReference type="ARBA" id="ARBA00023160"/>
    </source>
</evidence>
<keyword evidence="6 14" id="KW-0812">Transmembrane</keyword>
<evidence type="ECO:0000313" key="15">
    <source>
        <dbReference type="EMBL" id="ABN65598.2"/>
    </source>
</evidence>
<comment type="function">
    <text evidence="14">Catalyzes the third of the four reactions of the long-chain fatty acids elongation cycle. This endoplasmic reticulum-bound enzymatic process, allows the addition of two carbons to the chain of long- and very long-chain fatty acids/VLCFAs per cycle. This enzyme catalyzes the dehydration of the 3-hydroxyacyl-CoA intermediate into trans-2,3-enoyl-CoA, within each cycle of fatty acid elongation. Thereby, it participates to the production of VLCFAs of different chain lengths that are involved in multiple biological processes as precursors of membrane lipids and lipid mediators.</text>
</comment>
<evidence type="ECO:0000256" key="14">
    <source>
        <dbReference type="RuleBase" id="RU363109"/>
    </source>
</evidence>
<dbReference type="GO" id="GO:0030497">
    <property type="term" value="P:fatty acid elongation"/>
    <property type="evidence" value="ECO:0007669"/>
    <property type="project" value="TreeGrafter"/>
</dbReference>
<keyword evidence="5 14" id="KW-0444">Lipid biosynthesis</keyword>
<evidence type="ECO:0000313" key="16">
    <source>
        <dbReference type="Proteomes" id="UP000002258"/>
    </source>
</evidence>
<keyword evidence="16" id="KW-1185">Reference proteome</keyword>
<dbReference type="PANTHER" id="PTHR11035">
    <property type="entry name" value="VERY-LONG-CHAIN (3R)-3-HYDROXYACYL-COA DEHYDRATASE"/>
    <property type="match status" value="1"/>
</dbReference>
<evidence type="ECO:0000256" key="9">
    <source>
        <dbReference type="ARBA" id="ARBA00023098"/>
    </source>
</evidence>
<dbReference type="EMBL" id="CP000497">
    <property type="protein sequence ID" value="ABN65598.2"/>
    <property type="molecule type" value="Genomic_DNA"/>
</dbReference>
<evidence type="ECO:0000256" key="7">
    <source>
        <dbReference type="ARBA" id="ARBA00022832"/>
    </source>
</evidence>
<keyword evidence="7 14" id="KW-0276">Fatty acid metabolism</keyword>
<feature type="transmembrane region" description="Helical" evidence="14">
    <location>
        <begin position="140"/>
        <end position="162"/>
    </location>
</feature>
<dbReference type="eggNOG" id="KOG3187">
    <property type="taxonomic scope" value="Eukaryota"/>
</dbReference>
<evidence type="ECO:0000256" key="13">
    <source>
        <dbReference type="ARBA" id="ARBA00036671"/>
    </source>
</evidence>
<evidence type="ECO:0000256" key="4">
    <source>
        <dbReference type="ARBA" id="ARBA00013122"/>
    </source>
</evidence>
<dbReference type="Proteomes" id="UP000002258">
    <property type="component" value="Chromosome 3"/>
</dbReference>
<organism evidence="15 16">
    <name type="scientific">Scheffersomyces stipitis (strain ATCC 58785 / CBS 6054 / NBRC 10063 / NRRL Y-11545)</name>
    <name type="common">Yeast</name>
    <name type="synonym">Pichia stipitis</name>
    <dbReference type="NCBI Taxonomy" id="322104"/>
    <lineage>
        <taxon>Eukaryota</taxon>
        <taxon>Fungi</taxon>
        <taxon>Dikarya</taxon>
        <taxon>Ascomycota</taxon>
        <taxon>Saccharomycotina</taxon>
        <taxon>Pichiomycetes</taxon>
        <taxon>Debaryomycetaceae</taxon>
        <taxon>Scheffersomyces</taxon>
    </lineage>
</organism>
<dbReference type="RefSeq" id="XP_001383627.2">
    <property type="nucleotide sequence ID" value="XM_001383590.1"/>
</dbReference>
<dbReference type="PANTHER" id="PTHR11035:SF3">
    <property type="entry name" value="VERY-LONG-CHAIN (3R)-3-HYDROXYACYL-COA DEHYDRATASE"/>
    <property type="match status" value="1"/>
</dbReference>
<dbReference type="GO" id="GO:0042761">
    <property type="term" value="P:very long-chain fatty acid biosynthetic process"/>
    <property type="evidence" value="ECO:0007669"/>
    <property type="project" value="TreeGrafter"/>
</dbReference>
<evidence type="ECO:0000256" key="6">
    <source>
        <dbReference type="ARBA" id="ARBA00022692"/>
    </source>
</evidence>
<evidence type="ECO:0000256" key="12">
    <source>
        <dbReference type="ARBA" id="ARBA00023239"/>
    </source>
</evidence>
<comment type="caution">
    <text evidence="14">Lacks conserved residue(s) required for the propagation of feature annotation.</text>
</comment>
<dbReference type="KEGG" id="pic:PICST_57597"/>
<reference evidence="15 16" key="1">
    <citation type="journal article" date="2007" name="Nat. Biotechnol.">
        <title>Genome sequence of the lignocellulose-bioconverting and xylose-fermenting yeast Pichia stipitis.</title>
        <authorList>
            <person name="Jeffries T.W."/>
            <person name="Grigoriev I.V."/>
            <person name="Grimwood J."/>
            <person name="Laplaza J.M."/>
            <person name="Aerts A."/>
            <person name="Salamov A."/>
            <person name="Schmutz J."/>
            <person name="Lindquist E."/>
            <person name="Dehal P."/>
            <person name="Shapiro H."/>
            <person name="Jin Y.S."/>
            <person name="Passoth V."/>
            <person name="Richardson P.M."/>
        </authorList>
    </citation>
    <scope>NUCLEOTIDE SEQUENCE [LARGE SCALE GENOMIC DNA]</scope>
    <source>
        <strain evidence="16">ATCC 58785 / CBS 6054 / NBRC 10063 / NRRL Y-11545</strain>
    </source>
</reference>
<comment type="similarity">
    <text evidence="3 14">Belongs to the very long-chain fatty acids dehydratase HACD family.</text>
</comment>
<dbReference type="HOGENOM" id="CLU_034302_6_1_1"/>
<protein>
    <recommendedName>
        <fullName evidence="4 14">Very-long-chain (3R)-3-hydroxyacyl-CoA dehydratase</fullName>
        <ecNumber evidence="4 14">4.2.1.134</ecNumber>
    </recommendedName>
</protein>
<name>A3LSM8_PICST</name>
<dbReference type="InParanoid" id="A3LSM8"/>
<dbReference type="Pfam" id="PF04387">
    <property type="entry name" value="PTPLA"/>
    <property type="match status" value="1"/>
</dbReference>
<dbReference type="OMA" id="SEWWLMY"/>